<dbReference type="AlphaFoldDB" id="A0AAD2G9A9"/>
<keyword evidence="1" id="KW-0472">Membrane</keyword>
<dbReference type="Proteomes" id="UP001295423">
    <property type="component" value="Unassembled WGS sequence"/>
</dbReference>
<keyword evidence="1" id="KW-0812">Transmembrane</keyword>
<protein>
    <submittedName>
        <fullName evidence="2">Uncharacterized protein</fullName>
    </submittedName>
</protein>
<evidence type="ECO:0000313" key="3">
    <source>
        <dbReference type="Proteomes" id="UP001295423"/>
    </source>
</evidence>
<keyword evidence="3" id="KW-1185">Reference proteome</keyword>
<organism evidence="2 3">
    <name type="scientific">Cylindrotheca closterium</name>
    <dbReference type="NCBI Taxonomy" id="2856"/>
    <lineage>
        <taxon>Eukaryota</taxon>
        <taxon>Sar</taxon>
        <taxon>Stramenopiles</taxon>
        <taxon>Ochrophyta</taxon>
        <taxon>Bacillariophyta</taxon>
        <taxon>Bacillariophyceae</taxon>
        <taxon>Bacillariophycidae</taxon>
        <taxon>Bacillariales</taxon>
        <taxon>Bacillariaceae</taxon>
        <taxon>Cylindrotheca</taxon>
    </lineage>
</organism>
<evidence type="ECO:0000256" key="1">
    <source>
        <dbReference type="SAM" id="Phobius"/>
    </source>
</evidence>
<name>A0AAD2G9A9_9STRA</name>
<proteinExistence type="predicted"/>
<feature type="transmembrane region" description="Helical" evidence="1">
    <location>
        <begin position="77"/>
        <end position="98"/>
    </location>
</feature>
<comment type="caution">
    <text evidence="2">The sequence shown here is derived from an EMBL/GenBank/DDBJ whole genome shotgun (WGS) entry which is preliminary data.</text>
</comment>
<sequence>MPGSFWEYRQEQEALGNSNGLKPFGAKAYYATLQGVGAGIAYGTFHWAYYPDKLAFSHKNTVAAGPSRGMEYLTHTLLRPAVAFTVVGVTYAGVESFLEEVKGSHQKDPWNSTFAGAAAGMVLGGFFTRRFDVASMTALGVGLVMGMVEVNGPNIVCDPIAQEAKKFPDSFSAKFKESDDLSDLKAKYPSYKNN</sequence>
<reference evidence="2" key="1">
    <citation type="submission" date="2023-08" db="EMBL/GenBank/DDBJ databases">
        <authorList>
            <person name="Audoor S."/>
            <person name="Bilcke G."/>
        </authorList>
    </citation>
    <scope>NUCLEOTIDE SEQUENCE</scope>
</reference>
<dbReference type="Pfam" id="PF02466">
    <property type="entry name" value="Tim17"/>
    <property type="match status" value="1"/>
</dbReference>
<dbReference type="EMBL" id="CAKOGP040002199">
    <property type="protein sequence ID" value="CAJ1964708.1"/>
    <property type="molecule type" value="Genomic_DNA"/>
</dbReference>
<keyword evidence="1" id="KW-1133">Transmembrane helix</keyword>
<gene>
    <name evidence="2" type="ORF">CYCCA115_LOCUS20760</name>
</gene>
<evidence type="ECO:0000313" key="2">
    <source>
        <dbReference type="EMBL" id="CAJ1964708.1"/>
    </source>
</evidence>
<accession>A0AAD2G9A9</accession>
<feature type="transmembrane region" description="Helical" evidence="1">
    <location>
        <begin position="28"/>
        <end position="50"/>
    </location>
</feature>
<feature type="transmembrane region" description="Helical" evidence="1">
    <location>
        <begin position="110"/>
        <end position="128"/>
    </location>
</feature>